<gene>
    <name evidence="1" type="ORF">PHMEG_00010255</name>
</gene>
<accession>A0A225WE47</accession>
<evidence type="ECO:0000313" key="2">
    <source>
        <dbReference type="Proteomes" id="UP000198211"/>
    </source>
</evidence>
<dbReference type="Proteomes" id="UP000198211">
    <property type="component" value="Unassembled WGS sequence"/>
</dbReference>
<evidence type="ECO:0000313" key="1">
    <source>
        <dbReference type="EMBL" id="OWZ16003.1"/>
    </source>
</evidence>
<reference evidence="2" key="1">
    <citation type="submission" date="2017-03" db="EMBL/GenBank/DDBJ databases">
        <title>Phytopthora megakarya and P. palmivora, two closely related causual agents of cacao black pod achieved similar genome size and gene model numbers by different mechanisms.</title>
        <authorList>
            <person name="Ali S."/>
            <person name="Shao J."/>
            <person name="Larry D.J."/>
            <person name="Kronmiller B."/>
            <person name="Shen D."/>
            <person name="Strem M.D."/>
            <person name="Melnick R.L."/>
            <person name="Guiltinan M.J."/>
            <person name="Tyler B.M."/>
            <person name="Meinhardt L.W."/>
            <person name="Bailey B.A."/>
        </authorList>
    </citation>
    <scope>NUCLEOTIDE SEQUENCE [LARGE SCALE GENOMIC DNA]</scope>
    <source>
        <strain evidence="2">zdho120</strain>
    </source>
</reference>
<dbReference type="AlphaFoldDB" id="A0A225WE47"/>
<name>A0A225WE47_9STRA</name>
<dbReference type="EMBL" id="NBNE01001012">
    <property type="protein sequence ID" value="OWZ16003.1"/>
    <property type="molecule type" value="Genomic_DNA"/>
</dbReference>
<sequence length="78" mass="9056">MQPMKSCFIFLNKAVAPVKWHGLPVLQDAHTIKYLGQDIGFGYLSTSEILVLLINMQKQFIWRKHMKDDLSRHKMAPT</sequence>
<protein>
    <submittedName>
        <fullName evidence="1">Uncharacterized protein</fullName>
    </submittedName>
</protein>
<keyword evidence="2" id="KW-1185">Reference proteome</keyword>
<organism evidence="1 2">
    <name type="scientific">Phytophthora megakarya</name>
    <dbReference type="NCBI Taxonomy" id="4795"/>
    <lineage>
        <taxon>Eukaryota</taxon>
        <taxon>Sar</taxon>
        <taxon>Stramenopiles</taxon>
        <taxon>Oomycota</taxon>
        <taxon>Peronosporomycetes</taxon>
        <taxon>Peronosporales</taxon>
        <taxon>Peronosporaceae</taxon>
        <taxon>Phytophthora</taxon>
    </lineage>
</organism>
<proteinExistence type="predicted"/>
<comment type="caution">
    <text evidence="1">The sequence shown here is derived from an EMBL/GenBank/DDBJ whole genome shotgun (WGS) entry which is preliminary data.</text>
</comment>